<accession>A0A832M623</accession>
<dbReference type="InterPro" id="IPR056947">
    <property type="entry name" value="Pepco_dom"/>
</dbReference>
<dbReference type="Pfam" id="PF24393">
    <property type="entry name" value="Pepco"/>
    <property type="match status" value="1"/>
</dbReference>
<dbReference type="EMBL" id="DSRD01000703">
    <property type="protein sequence ID" value="HGW94851.1"/>
    <property type="molecule type" value="Genomic_DNA"/>
</dbReference>
<evidence type="ECO:0000313" key="2">
    <source>
        <dbReference type="EMBL" id="HGW94851.1"/>
    </source>
</evidence>
<name>A0A832M623_9CYAN</name>
<feature type="domain" description="Pepco" evidence="1">
    <location>
        <begin position="6"/>
        <end position="106"/>
    </location>
</feature>
<sequence length="110" mass="11882">MTDDFIWIVTDDRPEASPGEKGLLDKIGLKQVPVDPAKLEAEWNKMLRTVGKLLAEAEQEVGSESDLKLDEVTLAVEINSKGQVSLMGVGGVEASGKGAITLKFKRVESK</sequence>
<protein>
    <recommendedName>
        <fullName evidence="1">Pepco domain-containing protein</fullName>
    </recommendedName>
</protein>
<dbReference type="AlphaFoldDB" id="A0A832M623"/>
<organism evidence="2">
    <name type="scientific">Oscillatoriales cyanobacterium SpSt-402</name>
    <dbReference type="NCBI Taxonomy" id="2282168"/>
    <lineage>
        <taxon>Bacteria</taxon>
        <taxon>Bacillati</taxon>
        <taxon>Cyanobacteriota</taxon>
        <taxon>Cyanophyceae</taxon>
        <taxon>Oscillatoriophycideae</taxon>
        <taxon>Oscillatoriales</taxon>
    </lineage>
</organism>
<comment type="caution">
    <text evidence="2">The sequence shown here is derived from an EMBL/GenBank/DDBJ whole genome shotgun (WGS) entry which is preliminary data.</text>
</comment>
<proteinExistence type="predicted"/>
<evidence type="ECO:0000259" key="1">
    <source>
        <dbReference type="Pfam" id="PF24393"/>
    </source>
</evidence>
<gene>
    <name evidence="2" type="ORF">ENR47_11295</name>
</gene>
<reference evidence="2" key="1">
    <citation type="journal article" date="2020" name="mSystems">
        <title>Genome- and Community-Level Interaction Insights into Carbon Utilization and Element Cycling Functions of Hydrothermarchaeota in Hydrothermal Sediment.</title>
        <authorList>
            <person name="Zhou Z."/>
            <person name="Liu Y."/>
            <person name="Xu W."/>
            <person name="Pan J."/>
            <person name="Luo Z.H."/>
            <person name="Li M."/>
        </authorList>
    </citation>
    <scope>NUCLEOTIDE SEQUENCE [LARGE SCALE GENOMIC DNA]</scope>
    <source>
        <strain evidence="2">SpSt-402</strain>
    </source>
</reference>